<reference evidence="1" key="1">
    <citation type="submission" date="2021-02" db="EMBL/GenBank/DDBJ databases">
        <authorList>
            <person name="Dougan E. K."/>
            <person name="Rhodes N."/>
            <person name="Thang M."/>
            <person name="Chan C."/>
        </authorList>
    </citation>
    <scope>NUCLEOTIDE SEQUENCE</scope>
</reference>
<evidence type="ECO:0000313" key="2">
    <source>
        <dbReference type="Proteomes" id="UP000626109"/>
    </source>
</evidence>
<name>A0A813K7N3_POLGL</name>
<sequence length="96" mass="10650">TGGRLWALLSSGELEAWDLFGSRSLGRWRPDWHEITGSVGFKPTYICEDEFLGMLVLGRSHNEGAVLARATSPSNLAAEWSRNRSQVSTSSSLRLR</sequence>
<dbReference type="Proteomes" id="UP000626109">
    <property type="component" value="Unassembled WGS sequence"/>
</dbReference>
<dbReference type="EMBL" id="CAJNNW010029155">
    <property type="protein sequence ID" value="CAE8699241.1"/>
    <property type="molecule type" value="Genomic_DNA"/>
</dbReference>
<evidence type="ECO:0000313" key="1">
    <source>
        <dbReference type="EMBL" id="CAE8699241.1"/>
    </source>
</evidence>
<gene>
    <name evidence="1" type="ORF">PGLA2088_LOCUS31081</name>
</gene>
<organism evidence="1 2">
    <name type="scientific">Polarella glacialis</name>
    <name type="common">Dinoflagellate</name>
    <dbReference type="NCBI Taxonomy" id="89957"/>
    <lineage>
        <taxon>Eukaryota</taxon>
        <taxon>Sar</taxon>
        <taxon>Alveolata</taxon>
        <taxon>Dinophyceae</taxon>
        <taxon>Suessiales</taxon>
        <taxon>Suessiaceae</taxon>
        <taxon>Polarella</taxon>
    </lineage>
</organism>
<protein>
    <submittedName>
        <fullName evidence="1">Uncharacterized protein</fullName>
    </submittedName>
</protein>
<dbReference type="AlphaFoldDB" id="A0A813K7N3"/>
<accession>A0A813K7N3</accession>
<proteinExistence type="predicted"/>
<feature type="non-terminal residue" evidence="1">
    <location>
        <position position="96"/>
    </location>
</feature>
<comment type="caution">
    <text evidence="1">The sequence shown here is derived from an EMBL/GenBank/DDBJ whole genome shotgun (WGS) entry which is preliminary data.</text>
</comment>